<accession>A0A414AFH2</accession>
<protein>
    <submittedName>
        <fullName evidence="1">Uncharacterized protein</fullName>
    </submittedName>
</protein>
<dbReference type="EMBL" id="QSHZ01000063">
    <property type="protein sequence ID" value="RHC46348.1"/>
    <property type="molecule type" value="Genomic_DNA"/>
</dbReference>
<sequence>MNGVIDYNWLGIAFISDDLPQKVHKAIEKKMDELGAQVNAEFDQWLDENGLERVMGVVIKKQVD</sequence>
<dbReference type="Proteomes" id="UP000283975">
    <property type="component" value="Unassembled WGS sequence"/>
</dbReference>
<evidence type="ECO:0000313" key="1">
    <source>
        <dbReference type="EMBL" id="RHC46348.1"/>
    </source>
</evidence>
<evidence type="ECO:0000313" key="2">
    <source>
        <dbReference type="Proteomes" id="UP000283975"/>
    </source>
</evidence>
<organism evidence="1 2">
    <name type="scientific">Enterocloster bolteae</name>
    <dbReference type="NCBI Taxonomy" id="208479"/>
    <lineage>
        <taxon>Bacteria</taxon>
        <taxon>Bacillati</taxon>
        <taxon>Bacillota</taxon>
        <taxon>Clostridia</taxon>
        <taxon>Lachnospirales</taxon>
        <taxon>Lachnospiraceae</taxon>
        <taxon>Enterocloster</taxon>
    </lineage>
</organism>
<gene>
    <name evidence="1" type="ORF">DW839_31170</name>
</gene>
<comment type="caution">
    <text evidence="1">The sequence shown here is derived from an EMBL/GenBank/DDBJ whole genome shotgun (WGS) entry which is preliminary data.</text>
</comment>
<name>A0A414AFH2_9FIRM</name>
<proteinExistence type="predicted"/>
<dbReference type="AlphaFoldDB" id="A0A414AFH2"/>
<reference evidence="1 2" key="1">
    <citation type="submission" date="2018-08" db="EMBL/GenBank/DDBJ databases">
        <title>A genome reference for cultivated species of the human gut microbiota.</title>
        <authorList>
            <person name="Zou Y."/>
            <person name="Xue W."/>
            <person name="Luo G."/>
        </authorList>
    </citation>
    <scope>NUCLEOTIDE SEQUENCE [LARGE SCALE GENOMIC DNA]</scope>
    <source>
        <strain evidence="1 2">AM35-14</strain>
    </source>
</reference>